<dbReference type="OrthoDB" id="3270558at2759"/>
<feature type="region of interest" description="Disordered" evidence="1">
    <location>
        <begin position="551"/>
        <end position="576"/>
    </location>
</feature>
<reference evidence="3" key="2">
    <citation type="submission" date="2015-01" db="EMBL/GenBank/DDBJ databases">
        <title>Evolutionary Origins and Diversification of the Mycorrhizal Mutualists.</title>
        <authorList>
            <consortium name="DOE Joint Genome Institute"/>
            <consortium name="Mycorrhizal Genomics Consortium"/>
            <person name="Kohler A."/>
            <person name="Kuo A."/>
            <person name="Nagy L.G."/>
            <person name="Floudas D."/>
            <person name="Copeland A."/>
            <person name="Barry K.W."/>
            <person name="Cichocki N."/>
            <person name="Veneault-Fourrey C."/>
            <person name="LaButti K."/>
            <person name="Lindquist E.A."/>
            <person name="Lipzen A."/>
            <person name="Lundell T."/>
            <person name="Morin E."/>
            <person name="Murat C."/>
            <person name="Riley R."/>
            <person name="Ohm R."/>
            <person name="Sun H."/>
            <person name="Tunlid A."/>
            <person name="Henrissat B."/>
            <person name="Grigoriev I.V."/>
            <person name="Hibbett D.S."/>
            <person name="Martin F."/>
        </authorList>
    </citation>
    <scope>NUCLEOTIDE SEQUENCE [LARGE SCALE GENOMIC DNA]</scope>
    <source>
        <strain evidence="3">Foug A</strain>
    </source>
</reference>
<feature type="region of interest" description="Disordered" evidence="1">
    <location>
        <begin position="238"/>
        <end position="275"/>
    </location>
</feature>
<accession>A0A0C3A8X9</accession>
<gene>
    <name evidence="2" type="ORF">SCLCIDRAFT_509535</name>
</gene>
<proteinExistence type="predicted"/>
<dbReference type="InParanoid" id="A0A0C3A8X9"/>
<evidence type="ECO:0000313" key="2">
    <source>
        <dbReference type="EMBL" id="KIM70158.1"/>
    </source>
</evidence>
<evidence type="ECO:0000313" key="3">
    <source>
        <dbReference type="Proteomes" id="UP000053989"/>
    </source>
</evidence>
<dbReference type="Proteomes" id="UP000053989">
    <property type="component" value="Unassembled WGS sequence"/>
</dbReference>
<organism evidence="2 3">
    <name type="scientific">Scleroderma citrinum Foug A</name>
    <dbReference type="NCBI Taxonomy" id="1036808"/>
    <lineage>
        <taxon>Eukaryota</taxon>
        <taxon>Fungi</taxon>
        <taxon>Dikarya</taxon>
        <taxon>Basidiomycota</taxon>
        <taxon>Agaricomycotina</taxon>
        <taxon>Agaricomycetes</taxon>
        <taxon>Agaricomycetidae</taxon>
        <taxon>Boletales</taxon>
        <taxon>Sclerodermatineae</taxon>
        <taxon>Sclerodermataceae</taxon>
        <taxon>Scleroderma</taxon>
    </lineage>
</organism>
<feature type="compositionally biased region" description="Basic and acidic residues" evidence="1">
    <location>
        <begin position="257"/>
        <end position="272"/>
    </location>
</feature>
<dbReference type="EMBL" id="KN822005">
    <property type="protein sequence ID" value="KIM70158.1"/>
    <property type="molecule type" value="Genomic_DNA"/>
</dbReference>
<feature type="compositionally biased region" description="Low complexity" evidence="1">
    <location>
        <begin position="410"/>
        <end position="419"/>
    </location>
</feature>
<feature type="compositionally biased region" description="Low complexity" evidence="1">
    <location>
        <begin position="84"/>
        <end position="121"/>
    </location>
</feature>
<feature type="region of interest" description="Disordered" evidence="1">
    <location>
        <begin position="369"/>
        <end position="419"/>
    </location>
</feature>
<name>A0A0C3A8X9_9AGAM</name>
<keyword evidence="3" id="KW-1185">Reference proteome</keyword>
<dbReference type="HOGENOM" id="CLU_357563_0_0_1"/>
<feature type="compositionally biased region" description="Basic residues" evidence="1">
    <location>
        <begin position="559"/>
        <end position="570"/>
    </location>
</feature>
<dbReference type="AlphaFoldDB" id="A0A0C3A8X9"/>
<protein>
    <submittedName>
        <fullName evidence="2">Uncharacterized protein</fullName>
    </submittedName>
</protein>
<feature type="region of interest" description="Disordered" evidence="1">
    <location>
        <begin position="71"/>
        <end position="131"/>
    </location>
</feature>
<evidence type="ECO:0000256" key="1">
    <source>
        <dbReference type="SAM" id="MobiDB-lite"/>
    </source>
</evidence>
<sequence>MLTASFRPPSGGWYVRPPLHMQHRGRSRQISAAAKARVASQERRARLIDQLDRQVHFIPVISSSLLLHPEMASPSSVPDAADTPSSSHPIAISSPAPLSDSPVQSCDSSASMSASADSYDSPPSPPSSLEDQVQVAYAMDDIRLAKTLLLKLKGVEITSDTDPRIDEVRDEDFDVYFVPSGPLTLEDADRQAMEETQRRQRECQEKSQRTMRLKACEKLWEDEKQRLASDKLAVIRRREQEDERRLAVQRQQRSSRTRPEKYSFPKSKRDEEPFQYSFMTPSKPPCLALSRHSVRSAKASGKQTAIKSSGSPNSTVSFNEVMKSMNGRLFPPDVSEQVEDARRIAGLDTLPNTRHRRKASTRVELVESLLQPVESTGDRRRVPGDVPRGRTPHLSQPIVGEPAPIPTPQSSDSLTSMSSPLSSRSNSWFSFGSWRSTCTDVTIPDTQTPSSPECPVPVLLPSVHESQRDHHYPRSSFVRISLDESPLTLPKAPLHEYHNDGDISTPVDRTPHITNKTFLQRVGRSVSGIVEAARGIQSAYISATVLTAGSSPVHVTSPQRRRRIASCRRPARPEGYRAHSRDVRKFMHPDTPEVVEPVLFIPLVNLGPKPLYSGGLPAHRLTTTDVVIIPSPLRPRTPPTVLAYRMRPVANPALLRLRALQNIMCARGKEWEGRGREGGLGCAKERMLGVAFEGRGRSGLGCEVRFAVA</sequence>
<reference evidence="2 3" key="1">
    <citation type="submission" date="2014-04" db="EMBL/GenBank/DDBJ databases">
        <authorList>
            <consortium name="DOE Joint Genome Institute"/>
            <person name="Kuo A."/>
            <person name="Kohler A."/>
            <person name="Nagy L.G."/>
            <person name="Floudas D."/>
            <person name="Copeland A."/>
            <person name="Barry K.W."/>
            <person name="Cichocki N."/>
            <person name="Veneault-Fourrey C."/>
            <person name="LaButti K."/>
            <person name="Lindquist E.A."/>
            <person name="Lipzen A."/>
            <person name="Lundell T."/>
            <person name="Morin E."/>
            <person name="Murat C."/>
            <person name="Sun H."/>
            <person name="Tunlid A."/>
            <person name="Henrissat B."/>
            <person name="Grigoriev I.V."/>
            <person name="Hibbett D.S."/>
            <person name="Martin F."/>
            <person name="Nordberg H.P."/>
            <person name="Cantor M.N."/>
            <person name="Hua S.X."/>
        </authorList>
    </citation>
    <scope>NUCLEOTIDE SEQUENCE [LARGE SCALE GENOMIC DNA]</scope>
    <source>
        <strain evidence="2 3">Foug A</strain>
    </source>
</reference>